<gene>
    <name evidence="8" type="primary">ydiU</name>
    <name evidence="8" type="synonym">selO</name>
    <name evidence="9" type="ORF">N482_08450</name>
</gene>
<dbReference type="RefSeq" id="WP_063376692.1">
    <property type="nucleotide sequence ID" value="NZ_AUXT01000147.1"/>
</dbReference>
<comment type="cofactor">
    <cofactor evidence="8">
        <name>Mg(2+)</name>
        <dbReference type="ChEBI" id="CHEBI:18420"/>
    </cofactor>
    <cofactor evidence="8">
        <name>Mn(2+)</name>
        <dbReference type="ChEBI" id="CHEBI:29035"/>
    </cofactor>
</comment>
<dbReference type="PATRIC" id="fig|1365253.3.peg.1946"/>
<feature type="binding site" evidence="8">
    <location>
        <position position="253"/>
    </location>
    <ligand>
        <name>Mg(2+)</name>
        <dbReference type="ChEBI" id="CHEBI:18420"/>
    </ligand>
</feature>
<dbReference type="GO" id="GO:0000287">
    <property type="term" value="F:magnesium ion binding"/>
    <property type="evidence" value="ECO:0007669"/>
    <property type="project" value="UniProtKB-UniRule"/>
</dbReference>
<evidence type="ECO:0000256" key="7">
    <source>
        <dbReference type="ARBA" id="ARBA00022842"/>
    </source>
</evidence>
<evidence type="ECO:0000256" key="5">
    <source>
        <dbReference type="ARBA" id="ARBA00022741"/>
    </source>
</evidence>
<dbReference type="Proteomes" id="UP000076587">
    <property type="component" value="Unassembled WGS sequence"/>
</dbReference>
<evidence type="ECO:0000313" key="10">
    <source>
        <dbReference type="Proteomes" id="UP000076587"/>
    </source>
</evidence>
<feature type="binding site" evidence="8">
    <location>
        <position position="115"/>
    </location>
    <ligand>
        <name>ATP</name>
        <dbReference type="ChEBI" id="CHEBI:30616"/>
    </ligand>
</feature>
<feature type="binding site" evidence="8">
    <location>
        <position position="83"/>
    </location>
    <ligand>
        <name>ATP</name>
        <dbReference type="ChEBI" id="CHEBI:30616"/>
    </ligand>
</feature>
<feature type="binding site" evidence="8">
    <location>
        <position position="166"/>
    </location>
    <ligand>
        <name>ATP</name>
        <dbReference type="ChEBI" id="CHEBI:30616"/>
    </ligand>
</feature>
<dbReference type="GO" id="GO:0070733">
    <property type="term" value="F:AMPylase activity"/>
    <property type="evidence" value="ECO:0007669"/>
    <property type="project" value="UniProtKB-EC"/>
</dbReference>
<comment type="catalytic activity">
    <reaction evidence="8">
        <text>L-tyrosyl-[protein] + ATP = O-(5'-adenylyl)-L-tyrosyl-[protein] + diphosphate</text>
        <dbReference type="Rhea" id="RHEA:54288"/>
        <dbReference type="Rhea" id="RHEA-COMP:10136"/>
        <dbReference type="Rhea" id="RHEA-COMP:13846"/>
        <dbReference type="ChEBI" id="CHEBI:30616"/>
        <dbReference type="ChEBI" id="CHEBI:33019"/>
        <dbReference type="ChEBI" id="CHEBI:46858"/>
        <dbReference type="ChEBI" id="CHEBI:83624"/>
        <dbReference type="EC" id="2.7.7.108"/>
    </reaction>
</comment>
<feature type="binding site" evidence="8">
    <location>
        <position position="82"/>
    </location>
    <ligand>
        <name>ATP</name>
        <dbReference type="ChEBI" id="CHEBI:30616"/>
    </ligand>
</feature>
<feature type="binding site" evidence="8">
    <location>
        <position position="244"/>
    </location>
    <ligand>
        <name>Mg(2+)</name>
        <dbReference type="ChEBI" id="CHEBI:18420"/>
    </ligand>
</feature>
<protein>
    <recommendedName>
        <fullName evidence="8">Protein nucleotidyltransferase YdiU</fullName>
        <ecNumber evidence="8">2.7.7.-</ecNumber>
    </recommendedName>
    <alternativeName>
        <fullName evidence="8">Protein adenylyltransferase YdiU</fullName>
        <ecNumber evidence="8">2.7.7.108</ecNumber>
    </alternativeName>
    <alternativeName>
        <fullName evidence="8">Protein uridylyltransferase YdiU</fullName>
        <ecNumber evidence="8">2.7.7.-</ecNumber>
    </alternativeName>
</protein>
<name>A0A161XY89_9GAMM</name>
<evidence type="ECO:0000256" key="2">
    <source>
        <dbReference type="ARBA" id="ARBA00022679"/>
    </source>
</evidence>
<dbReference type="EC" id="2.7.7.-" evidence="8"/>
<keyword evidence="5 8" id="KW-0547">Nucleotide-binding</keyword>
<keyword evidence="2 8" id="KW-0808">Transferase</keyword>
<evidence type="ECO:0000256" key="4">
    <source>
        <dbReference type="ARBA" id="ARBA00022723"/>
    </source>
</evidence>
<evidence type="ECO:0000256" key="1">
    <source>
        <dbReference type="ARBA" id="ARBA00009747"/>
    </source>
</evidence>
<evidence type="ECO:0000256" key="8">
    <source>
        <dbReference type="HAMAP-Rule" id="MF_00692"/>
    </source>
</evidence>
<comment type="function">
    <text evidence="8">Nucleotidyltransferase involved in the post-translational modification of proteins. It can catalyze the addition of adenosine monophosphate (AMP) or uridine monophosphate (UMP) to a protein, resulting in modifications known as AMPylation and UMPylation.</text>
</comment>
<dbReference type="GO" id="GO:0030145">
    <property type="term" value="F:manganese ion binding"/>
    <property type="evidence" value="ECO:0007669"/>
    <property type="project" value="UniProtKB-UniRule"/>
</dbReference>
<sequence>MFYSRYKKLGEEFAVPTDPNIFKQSELLLLNEQLNEGTGLKWQTAEILEYLSGQASLPDSESVSLAYSGHQFGHFNPLLGDGRAHLIGAFTGKDGVAYDIQLKGSGATSFSRGGDGLCVLGPAVREFIMSQAMHSLGVPTTHCLAVLSTGQTVYRQGHVPGAVVARIARSHVRVGSFQLLALRQDSEGMSELLELCINDSFEDITEQGEERVFAFLNRVCQAQCALMLKWLQVGFIHGVMNTDNTLVNGETIDYGPCAMMEGFSFARVFSSIDSQGRYAFGQQPNIASWNCARLAESLLLLCENEEDAIDRFSKSLADFSEAFNQGYRQLWQNKLGLLDWHDEDQSLINELLELMTKHQLDYTNTFAGLTAHTMNTLQEQYPLADELDAWLSKWSARTEQYSTDTMINIMKTVNPALIPRNELVEEIIGDYYRDGKSEQLEDWLIALKSPYEYRSFPHKWLTPQSSTTQYQTFCGT</sequence>
<evidence type="ECO:0000313" key="9">
    <source>
        <dbReference type="EMBL" id="KZN48289.1"/>
    </source>
</evidence>
<evidence type="ECO:0000256" key="3">
    <source>
        <dbReference type="ARBA" id="ARBA00022695"/>
    </source>
</evidence>
<dbReference type="EMBL" id="AUXT01000147">
    <property type="protein sequence ID" value="KZN48289.1"/>
    <property type="molecule type" value="Genomic_DNA"/>
</dbReference>
<dbReference type="OrthoDB" id="9776281at2"/>
<dbReference type="PANTHER" id="PTHR32057:SF14">
    <property type="entry name" value="PROTEIN ADENYLYLTRANSFERASE SELO, MITOCHONDRIAL"/>
    <property type="match status" value="1"/>
</dbReference>
<accession>A0A161XY89</accession>
<dbReference type="AlphaFoldDB" id="A0A161XY89"/>
<comment type="catalytic activity">
    <reaction evidence="8">
        <text>L-histidyl-[protein] + UTP = N(tele)-(5'-uridylyl)-L-histidyl-[protein] + diphosphate</text>
        <dbReference type="Rhea" id="RHEA:83891"/>
        <dbReference type="Rhea" id="RHEA-COMP:9745"/>
        <dbReference type="Rhea" id="RHEA-COMP:20239"/>
        <dbReference type="ChEBI" id="CHEBI:29979"/>
        <dbReference type="ChEBI" id="CHEBI:33019"/>
        <dbReference type="ChEBI" id="CHEBI:46398"/>
        <dbReference type="ChEBI" id="CHEBI:233474"/>
    </reaction>
</comment>
<dbReference type="Pfam" id="PF02696">
    <property type="entry name" value="SelO"/>
    <property type="match status" value="1"/>
</dbReference>
<comment type="caution">
    <text evidence="9">The sequence shown here is derived from an EMBL/GenBank/DDBJ whole genome shotgun (WGS) entry which is preliminary data.</text>
</comment>
<organism evidence="9 10">
    <name type="scientific">Pseudoalteromonas luteoviolacea NCIMB 1942</name>
    <dbReference type="NCBI Taxonomy" id="1365253"/>
    <lineage>
        <taxon>Bacteria</taxon>
        <taxon>Pseudomonadati</taxon>
        <taxon>Pseudomonadota</taxon>
        <taxon>Gammaproteobacteria</taxon>
        <taxon>Alteromonadales</taxon>
        <taxon>Pseudoalteromonadaceae</taxon>
        <taxon>Pseudoalteromonas</taxon>
    </lineage>
</organism>
<feature type="binding site" evidence="8">
    <location>
        <position position="253"/>
    </location>
    <ligand>
        <name>ATP</name>
        <dbReference type="ChEBI" id="CHEBI:30616"/>
    </ligand>
</feature>
<proteinExistence type="inferred from homology"/>
<keyword evidence="4 8" id="KW-0479">Metal-binding</keyword>
<comment type="catalytic activity">
    <reaction evidence="8">
        <text>L-seryl-[protein] + UTP = O-(5'-uridylyl)-L-seryl-[protein] + diphosphate</text>
        <dbReference type="Rhea" id="RHEA:64604"/>
        <dbReference type="Rhea" id="RHEA-COMP:9863"/>
        <dbReference type="Rhea" id="RHEA-COMP:16635"/>
        <dbReference type="ChEBI" id="CHEBI:29999"/>
        <dbReference type="ChEBI" id="CHEBI:33019"/>
        <dbReference type="ChEBI" id="CHEBI:46398"/>
        <dbReference type="ChEBI" id="CHEBI:156051"/>
    </reaction>
</comment>
<evidence type="ECO:0000256" key="6">
    <source>
        <dbReference type="ARBA" id="ARBA00022840"/>
    </source>
</evidence>
<dbReference type="NCBIfam" id="NF000658">
    <property type="entry name" value="PRK00029.1"/>
    <property type="match status" value="1"/>
</dbReference>
<dbReference type="PANTHER" id="PTHR32057">
    <property type="entry name" value="PROTEIN ADENYLYLTRANSFERASE SELO, MITOCHONDRIAL"/>
    <property type="match status" value="1"/>
</dbReference>
<feature type="binding site" evidence="8">
    <location>
        <position position="173"/>
    </location>
    <ligand>
        <name>ATP</name>
        <dbReference type="ChEBI" id="CHEBI:30616"/>
    </ligand>
</feature>
<keyword evidence="7 8" id="KW-0460">Magnesium</keyword>
<dbReference type="InterPro" id="IPR003846">
    <property type="entry name" value="SelO"/>
</dbReference>
<dbReference type="HAMAP" id="MF_00692">
    <property type="entry name" value="SelO"/>
    <property type="match status" value="1"/>
</dbReference>
<dbReference type="GO" id="GO:0005524">
    <property type="term" value="F:ATP binding"/>
    <property type="evidence" value="ECO:0007669"/>
    <property type="project" value="UniProtKB-UniRule"/>
</dbReference>
<keyword evidence="6 8" id="KW-0067">ATP-binding</keyword>
<feature type="active site" description="Proton acceptor" evidence="8">
    <location>
        <position position="243"/>
    </location>
</feature>
<comment type="catalytic activity">
    <reaction evidence="8">
        <text>L-tyrosyl-[protein] + UTP = O-(5'-uridylyl)-L-tyrosyl-[protein] + diphosphate</text>
        <dbReference type="Rhea" id="RHEA:83887"/>
        <dbReference type="Rhea" id="RHEA-COMP:10136"/>
        <dbReference type="Rhea" id="RHEA-COMP:20238"/>
        <dbReference type="ChEBI" id="CHEBI:33019"/>
        <dbReference type="ChEBI" id="CHEBI:46398"/>
        <dbReference type="ChEBI" id="CHEBI:46858"/>
        <dbReference type="ChEBI" id="CHEBI:90602"/>
    </reaction>
</comment>
<comment type="similarity">
    <text evidence="1 8">Belongs to the SELO family.</text>
</comment>
<keyword evidence="3 8" id="KW-0548">Nucleotidyltransferase</keyword>
<feature type="binding site" evidence="8">
    <location>
        <position position="116"/>
    </location>
    <ligand>
        <name>ATP</name>
        <dbReference type="ChEBI" id="CHEBI:30616"/>
    </ligand>
</feature>
<dbReference type="EC" id="2.7.7.108" evidence="8"/>
<reference evidence="9 10" key="1">
    <citation type="submission" date="2013-07" db="EMBL/GenBank/DDBJ databases">
        <title>Comparative Genomic and Metabolomic Analysis of Twelve Strains of Pseudoalteromonas luteoviolacea.</title>
        <authorList>
            <person name="Vynne N.G."/>
            <person name="Mansson M."/>
            <person name="Gram L."/>
        </authorList>
    </citation>
    <scope>NUCLEOTIDE SEQUENCE [LARGE SCALE GENOMIC DNA]</scope>
    <source>
        <strain evidence="9 10">NCIMB 1942</strain>
    </source>
</reference>
<keyword evidence="8" id="KW-0464">Manganese</keyword>
<comment type="catalytic activity">
    <reaction evidence="8">
        <text>L-seryl-[protein] + ATP = 3-O-(5'-adenylyl)-L-seryl-[protein] + diphosphate</text>
        <dbReference type="Rhea" id="RHEA:58120"/>
        <dbReference type="Rhea" id="RHEA-COMP:9863"/>
        <dbReference type="Rhea" id="RHEA-COMP:15073"/>
        <dbReference type="ChEBI" id="CHEBI:29999"/>
        <dbReference type="ChEBI" id="CHEBI:30616"/>
        <dbReference type="ChEBI" id="CHEBI:33019"/>
        <dbReference type="ChEBI" id="CHEBI:142516"/>
        <dbReference type="EC" id="2.7.7.108"/>
    </reaction>
</comment>
<feature type="binding site" evidence="8">
    <location>
        <position position="80"/>
    </location>
    <ligand>
        <name>ATP</name>
        <dbReference type="ChEBI" id="CHEBI:30616"/>
    </ligand>
</feature>
<comment type="catalytic activity">
    <reaction evidence="8">
        <text>L-threonyl-[protein] + ATP = 3-O-(5'-adenylyl)-L-threonyl-[protein] + diphosphate</text>
        <dbReference type="Rhea" id="RHEA:54292"/>
        <dbReference type="Rhea" id="RHEA-COMP:11060"/>
        <dbReference type="Rhea" id="RHEA-COMP:13847"/>
        <dbReference type="ChEBI" id="CHEBI:30013"/>
        <dbReference type="ChEBI" id="CHEBI:30616"/>
        <dbReference type="ChEBI" id="CHEBI:33019"/>
        <dbReference type="ChEBI" id="CHEBI:138113"/>
        <dbReference type="EC" id="2.7.7.108"/>
    </reaction>
</comment>
<feature type="binding site" evidence="8">
    <location>
        <position position="103"/>
    </location>
    <ligand>
        <name>ATP</name>
        <dbReference type="ChEBI" id="CHEBI:30616"/>
    </ligand>
</feature>